<dbReference type="PANTHER" id="PTHR24104:SF25">
    <property type="entry name" value="PROTEIN LIN-41"/>
    <property type="match status" value="1"/>
</dbReference>
<dbReference type="AlphaFoldDB" id="A0AAV7KKU2"/>
<organism evidence="4 5">
    <name type="scientific">Oopsacas minuta</name>
    <dbReference type="NCBI Taxonomy" id="111878"/>
    <lineage>
        <taxon>Eukaryota</taxon>
        <taxon>Metazoa</taxon>
        <taxon>Porifera</taxon>
        <taxon>Hexactinellida</taxon>
        <taxon>Hexasterophora</taxon>
        <taxon>Lyssacinosida</taxon>
        <taxon>Leucopsacidae</taxon>
        <taxon>Oopsacas</taxon>
    </lineage>
</organism>
<dbReference type="PANTHER" id="PTHR24104">
    <property type="entry name" value="E3 UBIQUITIN-PROTEIN LIGASE NHLRC1-RELATED"/>
    <property type="match status" value="1"/>
</dbReference>
<dbReference type="Gene3D" id="2.120.10.30">
    <property type="entry name" value="TolB, C-terminal domain"/>
    <property type="match status" value="2"/>
</dbReference>
<accession>A0AAV7KKU2</accession>
<dbReference type="InterPro" id="IPR001258">
    <property type="entry name" value="NHL_repeat"/>
</dbReference>
<sequence length="409" mass="46765">MAFRYPIPPQVVDSIETHINYTIDRLIGVLNFRRIELLEKVRNAREDKKANELERQQMINQLTEAKANMNEILRQNPLQSMQERIVIEMEERLRNLRKNNPAETQFVWRCDTRDFETSISRLGEIVEIFVDIPDYAAFRMPTVAVGKKGSSPGELYNPFGVAIAEATNQIFVANFDNNRVEIFSDTGEYLNQLGAGQLYKPYGIAIHKENVYISSSSEHTVSKFDLTDMSLDWRIGGYGSDNGQLNSPRQLSTDPIGRVFIADCNNNRISVHDSQLIHIRNIKHQSMSLPFDVKVSHNRVFVLCPDNNPCMHVITLEGDKLQSLITSAQGIDTLRPWFFCIDRLNNFVLSELNSHSIRIFSPEGHLLHTIGSEGHQQGMFCRPRGIGITPNKRLVCVSDNQDYGIQFFY</sequence>
<dbReference type="InterPro" id="IPR050952">
    <property type="entry name" value="TRIM-NHL_E3_ligases"/>
</dbReference>
<dbReference type="EMBL" id="JAKMXF010000011">
    <property type="protein sequence ID" value="KAI6661493.1"/>
    <property type="molecule type" value="Genomic_DNA"/>
</dbReference>
<gene>
    <name evidence="4" type="ORF">LOD99_13366</name>
</gene>
<evidence type="ECO:0000256" key="1">
    <source>
        <dbReference type="ARBA" id="ARBA00022737"/>
    </source>
</evidence>
<dbReference type="GO" id="GO:0008270">
    <property type="term" value="F:zinc ion binding"/>
    <property type="evidence" value="ECO:0007669"/>
    <property type="project" value="UniProtKB-KW"/>
</dbReference>
<reference evidence="4 5" key="1">
    <citation type="journal article" date="2023" name="BMC Biol.">
        <title>The compact genome of the sponge Oopsacas minuta (Hexactinellida) is lacking key metazoan core genes.</title>
        <authorList>
            <person name="Santini S."/>
            <person name="Schenkelaars Q."/>
            <person name="Jourda C."/>
            <person name="Duchesne M."/>
            <person name="Belahbib H."/>
            <person name="Rocher C."/>
            <person name="Selva M."/>
            <person name="Riesgo A."/>
            <person name="Vervoort M."/>
            <person name="Leys S.P."/>
            <person name="Kodjabachian L."/>
            <person name="Le Bivic A."/>
            <person name="Borchiellini C."/>
            <person name="Claverie J.M."/>
            <person name="Renard E."/>
        </authorList>
    </citation>
    <scope>NUCLEOTIDE SEQUENCE [LARGE SCALE GENOMIC DNA]</scope>
    <source>
        <strain evidence="4">SPO-2</strain>
    </source>
</reference>
<keyword evidence="1" id="KW-0677">Repeat</keyword>
<dbReference type="CDD" id="cd05819">
    <property type="entry name" value="NHL"/>
    <property type="match status" value="1"/>
</dbReference>
<feature type="repeat" description="NHL" evidence="2">
    <location>
        <begin position="145"/>
        <end position="186"/>
    </location>
</feature>
<evidence type="ECO:0000256" key="2">
    <source>
        <dbReference type="PROSITE-ProRule" id="PRU00504"/>
    </source>
</evidence>
<keyword evidence="5" id="KW-1185">Reference proteome</keyword>
<dbReference type="SUPFAM" id="SSF101898">
    <property type="entry name" value="NHL repeat"/>
    <property type="match status" value="1"/>
</dbReference>
<dbReference type="Proteomes" id="UP001165289">
    <property type="component" value="Unassembled WGS sequence"/>
</dbReference>
<dbReference type="GO" id="GO:0061630">
    <property type="term" value="F:ubiquitin protein ligase activity"/>
    <property type="evidence" value="ECO:0007669"/>
    <property type="project" value="TreeGrafter"/>
</dbReference>
<feature type="repeat" description="NHL" evidence="2">
    <location>
        <begin position="234"/>
        <end position="275"/>
    </location>
</feature>
<comment type="caution">
    <text evidence="4">The sequence shown here is derived from an EMBL/GenBank/DDBJ whole genome shotgun (WGS) entry which is preliminary data.</text>
</comment>
<evidence type="ECO:0000256" key="3">
    <source>
        <dbReference type="SAM" id="Coils"/>
    </source>
</evidence>
<dbReference type="GO" id="GO:0043161">
    <property type="term" value="P:proteasome-mediated ubiquitin-dependent protein catabolic process"/>
    <property type="evidence" value="ECO:0007669"/>
    <property type="project" value="TreeGrafter"/>
</dbReference>
<dbReference type="InterPro" id="IPR011042">
    <property type="entry name" value="6-blade_b-propeller_TolB-like"/>
</dbReference>
<dbReference type="GO" id="GO:0000209">
    <property type="term" value="P:protein polyubiquitination"/>
    <property type="evidence" value="ECO:0007669"/>
    <property type="project" value="TreeGrafter"/>
</dbReference>
<proteinExistence type="predicted"/>
<keyword evidence="3" id="KW-0175">Coiled coil</keyword>
<evidence type="ECO:0000313" key="5">
    <source>
        <dbReference type="Proteomes" id="UP001165289"/>
    </source>
</evidence>
<evidence type="ECO:0000313" key="4">
    <source>
        <dbReference type="EMBL" id="KAI6661493.1"/>
    </source>
</evidence>
<feature type="coiled-coil region" evidence="3">
    <location>
        <begin position="34"/>
        <end position="75"/>
    </location>
</feature>
<protein>
    <submittedName>
        <fullName evidence="4">E3 ubiquitin-protein ligase TRIM71</fullName>
    </submittedName>
</protein>
<name>A0AAV7KKU2_9METZ</name>
<dbReference type="PROSITE" id="PS51125">
    <property type="entry name" value="NHL"/>
    <property type="match status" value="2"/>
</dbReference>